<dbReference type="eggNOG" id="ENOG502RZRF">
    <property type="taxonomic scope" value="Eukaryota"/>
</dbReference>
<dbReference type="AlphaFoldDB" id="A0A067RQJ7"/>
<accession>A0A067RQJ7</accession>
<feature type="compositionally biased region" description="Acidic residues" evidence="1">
    <location>
        <begin position="199"/>
        <end position="210"/>
    </location>
</feature>
<dbReference type="PROSITE" id="PS50940">
    <property type="entry name" value="CHIT_BIND_II"/>
    <property type="match status" value="1"/>
</dbReference>
<dbReference type="InterPro" id="IPR052976">
    <property type="entry name" value="Scoloptoxin-like"/>
</dbReference>
<evidence type="ECO:0000256" key="1">
    <source>
        <dbReference type="SAM" id="MobiDB-lite"/>
    </source>
</evidence>
<dbReference type="InterPro" id="IPR002557">
    <property type="entry name" value="Chitin-bd_dom"/>
</dbReference>
<keyword evidence="4" id="KW-1185">Reference proteome</keyword>
<dbReference type="Proteomes" id="UP000027135">
    <property type="component" value="Unassembled WGS sequence"/>
</dbReference>
<dbReference type="GO" id="GO:0005576">
    <property type="term" value="C:extracellular region"/>
    <property type="evidence" value="ECO:0007669"/>
    <property type="project" value="InterPro"/>
</dbReference>
<reference evidence="3 4" key="1">
    <citation type="journal article" date="2014" name="Nat. Commun.">
        <title>Molecular traces of alternative social organization in a termite genome.</title>
        <authorList>
            <person name="Terrapon N."/>
            <person name="Li C."/>
            <person name="Robertson H.M."/>
            <person name="Ji L."/>
            <person name="Meng X."/>
            <person name="Booth W."/>
            <person name="Chen Z."/>
            <person name="Childers C.P."/>
            <person name="Glastad K.M."/>
            <person name="Gokhale K."/>
            <person name="Gowin J."/>
            <person name="Gronenberg W."/>
            <person name="Hermansen R.A."/>
            <person name="Hu H."/>
            <person name="Hunt B.G."/>
            <person name="Huylmans A.K."/>
            <person name="Khalil S.M."/>
            <person name="Mitchell R.D."/>
            <person name="Munoz-Torres M.C."/>
            <person name="Mustard J.A."/>
            <person name="Pan H."/>
            <person name="Reese J.T."/>
            <person name="Scharf M.E."/>
            <person name="Sun F."/>
            <person name="Vogel H."/>
            <person name="Xiao J."/>
            <person name="Yang W."/>
            <person name="Yang Z."/>
            <person name="Yang Z."/>
            <person name="Zhou J."/>
            <person name="Zhu J."/>
            <person name="Brent C.S."/>
            <person name="Elsik C.G."/>
            <person name="Goodisman M.A."/>
            <person name="Liberles D.A."/>
            <person name="Roe R.M."/>
            <person name="Vargo E.L."/>
            <person name="Vilcinskas A."/>
            <person name="Wang J."/>
            <person name="Bornberg-Bauer E."/>
            <person name="Korb J."/>
            <person name="Zhang G."/>
            <person name="Liebig J."/>
        </authorList>
    </citation>
    <scope>NUCLEOTIDE SEQUENCE [LARGE SCALE GENOMIC DNA]</scope>
    <source>
        <tissue evidence="3">Whole organism</tissue>
    </source>
</reference>
<gene>
    <name evidence="3" type="ORF">L798_03042</name>
</gene>
<evidence type="ECO:0000259" key="2">
    <source>
        <dbReference type="PROSITE" id="PS50940"/>
    </source>
</evidence>
<protein>
    <recommendedName>
        <fullName evidence="2">Chitin-binding type-2 domain-containing protein</fullName>
    </recommendedName>
</protein>
<dbReference type="PANTHER" id="PTHR22933:SF31">
    <property type="entry name" value="FI18007P1"/>
    <property type="match status" value="1"/>
</dbReference>
<feature type="compositionally biased region" description="Polar residues" evidence="1">
    <location>
        <begin position="148"/>
        <end position="169"/>
    </location>
</feature>
<proteinExistence type="predicted"/>
<feature type="region of interest" description="Disordered" evidence="1">
    <location>
        <begin position="125"/>
        <end position="210"/>
    </location>
</feature>
<organism evidence="3 4">
    <name type="scientific">Zootermopsis nevadensis</name>
    <name type="common">Dampwood termite</name>
    <dbReference type="NCBI Taxonomy" id="136037"/>
    <lineage>
        <taxon>Eukaryota</taxon>
        <taxon>Metazoa</taxon>
        <taxon>Ecdysozoa</taxon>
        <taxon>Arthropoda</taxon>
        <taxon>Hexapoda</taxon>
        <taxon>Insecta</taxon>
        <taxon>Pterygota</taxon>
        <taxon>Neoptera</taxon>
        <taxon>Polyneoptera</taxon>
        <taxon>Dictyoptera</taxon>
        <taxon>Blattodea</taxon>
        <taxon>Blattoidea</taxon>
        <taxon>Termitoidae</taxon>
        <taxon>Termopsidae</taxon>
        <taxon>Zootermopsis</taxon>
    </lineage>
</organism>
<evidence type="ECO:0000313" key="4">
    <source>
        <dbReference type="Proteomes" id="UP000027135"/>
    </source>
</evidence>
<dbReference type="SUPFAM" id="SSF57625">
    <property type="entry name" value="Invertebrate chitin-binding proteins"/>
    <property type="match status" value="1"/>
</dbReference>
<dbReference type="STRING" id="136037.A0A067RQJ7"/>
<sequence length="210" mass="24569">MKCGLLQEEELEKEEEEPDRLTLLLPQSKFDCTAKKTGYYADDGLNCEVFHYCQDNARHSWICPESFLFHQVHLICMPPSGDNICQQSSQYHFVNDYLYRPINAEEAQTKPNVTLRYSDRYYPDSYYDPVEEQPRPVVATTPRGRPVQVQQPTLRPIQFRQQAPSNQVFHSPEEVNIPLQQRRPAPPPPPQRSFQGKDDEYEYDDTPFRG</sequence>
<dbReference type="GO" id="GO:0008061">
    <property type="term" value="F:chitin binding"/>
    <property type="evidence" value="ECO:0007669"/>
    <property type="project" value="InterPro"/>
</dbReference>
<dbReference type="InterPro" id="IPR036508">
    <property type="entry name" value="Chitin-bd_dom_sf"/>
</dbReference>
<feature type="domain" description="Chitin-binding type-2" evidence="2">
    <location>
        <begin position="29"/>
        <end position="87"/>
    </location>
</feature>
<dbReference type="InParanoid" id="A0A067RQJ7"/>
<name>A0A067RQJ7_ZOONE</name>
<dbReference type="OMA" id="DAHEDID"/>
<dbReference type="Pfam" id="PF01607">
    <property type="entry name" value="CBM_14"/>
    <property type="match status" value="1"/>
</dbReference>
<dbReference type="EMBL" id="KK852527">
    <property type="protein sequence ID" value="KDR22019.1"/>
    <property type="molecule type" value="Genomic_DNA"/>
</dbReference>
<dbReference type="PANTHER" id="PTHR22933">
    <property type="entry name" value="FI18007P1-RELATED"/>
    <property type="match status" value="1"/>
</dbReference>
<evidence type="ECO:0000313" key="3">
    <source>
        <dbReference type="EMBL" id="KDR22019.1"/>
    </source>
</evidence>